<gene>
    <name evidence="3" type="ORF">EKG36_17400</name>
</gene>
<feature type="domain" description="TadE-like" evidence="2">
    <location>
        <begin position="12"/>
        <end position="54"/>
    </location>
</feature>
<dbReference type="Pfam" id="PF07811">
    <property type="entry name" value="TadE"/>
    <property type="match status" value="1"/>
</dbReference>
<keyword evidence="4" id="KW-1185">Reference proteome</keyword>
<dbReference type="InterPro" id="IPR012495">
    <property type="entry name" value="TadE-like_dom"/>
</dbReference>
<evidence type="ECO:0000313" key="3">
    <source>
        <dbReference type="EMBL" id="RTQ99640.1"/>
    </source>
</evidence>
<dbReference type="OrthoDB" id="6165442at2"/>
<comment type="caution">
    <text evidence="3">The sequence shown here is derived from an EMBL/GenBank/DDBJ whole genome shotgun (WGS) entry which is preliminary data.</text>
</comment>
<keyword evidence="1" id="KW-0812">Transmembrane</keyword>
<evidence type="ECO:0000313" key="4">
    <source>
        <dbReference type="Proteomes" id="UP000267400"/>
    </source>
</evidence>
<accession>A0A3S0HRD6</accession>
<keyword evidence="1" id="KW-0472">Membrane</keyword>
<feature type="transmembrane region" description="Helical" evidence="1">
    <location>
        <begin position="20"/>
        <end position="40"/>
    </location>
</feature>
<protein>
    <submittedName>
        <fullName evidence="3">Pilus assembly protein</fullName>
    </submittedName>
</protein>
<evidence type="ECO:0000259" key="2">
    <source>
        <dbReference type="Pfam" id="PF07811"/>
    </source>
</evidence>
<sequence>MTMPRSLRRQRGSETVEFAISATLLFLLLFGIIEFSVALFDKATLTNASREGARTGILFRPDTRPDFATYDLQCDTVAANSENEAIRSAVCDYAEQFLISLGGPADMAIQVQRSDLNANGVFDAGDDLVVNVNYPYQYLILPGFIDALEGVLDLSSTIVMRAE</sequence>
<dbReference type="EMBL" id="RXNS01000019">
    <property type="protein sequence ID" value="RTQ99640.1"/>
    <property type="molecule type" value="Genomic_DNA"/>
</dbReference>
<keyword evidence="1" id="KW-1133">Transmembrane helix</keyword>
<organism evidence="3 4">
    <name type="scientific">Halomonas nitroreducens</name>
    <dbReference type="NCBI Taxonomy" id="447425"/>
    <lineage>
        <taxon>Bacteria</taxon>
        <taxon>Pseudomonadati</taxon>
        <taxon>Pseudomonadota</taxon>
        <taxon>Gammaproteobacteria</taxon>
        <taxon>Oceanospirillales</taxon>
        <taxon>Halomonadaceae</taxon>
        <taxon>Halomonas</taxon>
    </lineage>
</organism>
<evidence type="ECO:0000256" key="1">
    <source>
        <dbReference type="SAM" id="Phobius"/>
    </source>
</evidence>
<reference evidence="3 4" key="1">
    <citation type="submission" date="2018-12" db="EMBL/GenBank/DDBJ databases">
        <authorList>
            <person name="Yu L."/>
        </authorList>
    </citation>
    <scope>NUCLEOTIDE SEQUENCE [LARGE SCALE GENOMIC DNA]</scope>
    <source>
        <strain evidence="3 4">11S</strain>
    </source>
</reference>
<proteinExistence type="predicted"/>
<dbReference type="AlphaFoldDB" id="A0A3S0HRD6"/>
<dbReference type="RefSeq" id="WP_126486410.1">
    <property type="nucleotide sequence ID" value="NZ_RXNS01000019.1"/>
</dbReference>
<dbReference type="Proteomes" id="UP000267400">
    <property type="component" value="Unassembled WGS sequence"/>
</dbReference>
<name>A0A3S0HRD6_9GAMM</name>